<evidence type="ECO:0000313" key="4">
    <source>
        <dbReference type="EMBL" id="KAB7835918.1"/>
    </source>
</evidence>
<dbReference type="EMBL" id="VOKX01000105">
    <property type="protein sequence ID" value="KAB7835918.1"/>
    <property type="molecule type" value="Genomic_DNA"/>
</dbReference>
<protein>
    <submittedName>
        <fullName evidence="4">NADAR family protein</fullName>
    </submittedName>
</protein>
<dbReference type="AlphaFoldDB" id="A0A5N5W1P1"/>
<dbReference type="RefSeq" id="WP_152265149.1">
    <property type="nucleotide sequence ID" value="NZ_VOKX01000105.1"/>
</dbReference>
<name>A0A5N5W1P1_STRMB</name>
<accession>A0A5N5W1P1</accession>
<sequence>MAQYSQMPMFTHALGFLSNFDETPFFVPSLGREAASGEHAFNALKTLDPAEQNHVLSAPTPGASKGRGRRVTLRPGWDTGVRVWAMQRVLMAKFAVPDLNQRLVATGDLMLVETNHWHDQFWGSCFCPKHEQIPGTNMLGELLMAIRAHRS</sequence>
<dbReference type="InterPro" id="IPR012816">
    <property type="entry name" value="NADAR"/>
</dbReference>
<evidence type="ECO:0000313" key="5">
    <source>
        <dbReference type="Proteomes" id="UP000327000"/>
    </source>
</evidence>
<comment type="catalytic activity">
    <reaction evidence="2">
        <text>2,5-diamino-6-hydroxy-4-(5-phosphoribosylamino)-pyrimidine + H2O = 2,5,6-triamino-4-hydroxypyrimidine + D-ribose 5-phosphate</text>
        <dbReference type="Rhea" id="RHEA:23436"/>
        <dbReference type="ChEBI" id="CHEBI:15377"/>
        <dbReference type="ChEBI" id="CHEBI:58614"/>
        <dbReference type="ChEBI" id="CHEBI:78346"/>
        <dbReference type="ChEBI" id="CHEBI:137796"/>
    </reaction>
</comment>
<dbReference type="Pfam" id="PF08719">
    <property type="entry name" value="NADAR"/>
    <property type="match status" value="1"/>
</dbReference>
<comment type="caution">
    <text evidence="4">The sequence shown here is derived from an EMBL/GenBank/DDBJ whole genome shotgun (WGS) entry which is preliminary data.</text>
</comment>
<dbReference type="InterPro" id="IPR037238">
    <property type="entry name" value="YbiA-like_sf"/>
</dbReference>
<proteinExistence type="predicted"/>
<evidence type="ECO:0000259" key="3">
    <source>
        <dbReference type="Pfam" id="PF08719"/>
    </source>
</evidence>
<feature type="domain" description="NADAR" evidence="3">
    <location>
        <begin position="13"/>
        <end position="148"/>
    </location>
</feature>
<dbReference type="CDD" id="cd15457">
    <property type="entry name" value="NADAR"/>
    <property type="match status" value="1"/>
</dbReference>
<comment type="catalytic activity">
    <reaction evidence="1">
        <text>5-amino-6-(5-phospho-D-ribosylamino)uracil + H2O = 5,6-diaminouracil + D-ribose 5-phosphate</text>
        <dbReference type="Rhea" id="RHEA:55020"/>
        <dbReference type="ChEBI" id="CHEBI:15377"/>
        <dbReference type="ChEBI" id="CHEBI:46252"/>
        <dbReference type="ChEBI" id="CHEBI:58453"/>
        <dbReference type="ChEBI" id="CHEBI:78346"/>
    </reaction>
</comment>
<dbReference type="Gene3D" id="1.10.357.40">
    <property type="entry name" value="YbiA-like"/>
    <property type="match status" value="1"/>
</dbReference>
<keyword evidence="5" id="KW-1185">Reference proteome</keyword>
<reference evidence="4 5" key="1">
    <citation type="journal article" date="2019" name="Microb. Cell Fact.">
        <title>Exploring novel herbicidin analogues by transcriptional regulator overexpression and MS/MS molecular networking.</title>
        <authorList>
            <person name="Shi Y."/>
            <person name="Gu R."/>
            <person name="Li Y."/>
            <person name="Wang X."/>
            <person name="Ren W."/>
            <person name="Li X."/>
            <person name="Wang L."/>
            <person name="Xie Y."/>
            <person name="Hong B."/>
        </authorList>
    </citation>
    <scope>NUCLEOTIDE SEQUENCE [LARGE SCALE GENOMIC DNA]</scope>
    <source>
        <strain evidence="4 5">US-43</strain>
    </source>
</reference>
<evidence type="ECO:0000256" key="2">
    <source>
        <dbReference type="ARBA" id="ARBA00000751"/>
    </source>
</evidence>
<dbReference type="OrthoDB" id="643483at2"/>
<evidence type="ECO:0000256" key="1">
    <source>
        <dbReference type="ARBA" id="ARBA00000022"/>
    </source>
</evidence>
<gene>
    <name evidence="4" type="ORF">FRZ00_26060</name>
</gene>
<dbReference type="Proteomes" id="UP000327000">
    <property type="component" value="Unassembled WGS sequence"/>
</dbReference>
<organism evidence="4 5">
    <name type="scientific">Streptomyces mobaraensis</name>
    <name type="common">Streptoverticillium mobaraense</name>
    <dbReference type="NCBI Taxonomy" id="35621"/>
    <lineage>
        <taxon>Bacteria</taxon>
        <taxon>Bacillati</taxon>
        <taxon>Actinomycetota</taxon>
        <taxon>Actinomycetes</taxon>
        <taxon>Kitasatosporales</taxon>
        <taxon>Streptomycetaceae</taxon>
        <taxon>Streptomyces</taxon>
    </lineage>
</organism>
<dbReference type="SUPFAM" id="SSF143990">
    <property type="entry name" value="YbiA-like"/>
    <property type="match status" value="1"/>
</dbReference>